<dbReference type="GO" id="GO:0005886">
    <property type="term" value="C:plasma membrane"/>
    <property type="evidence" value="ECO:0007669"/>
    <property type="project" value="UniProtKB-SubCell"/>
</dbReference>
<evidence type="ECO:0000256" key="9">
    <source>
        <dbReference type="ARBA" id="ARBA00023136"/>
    </source>
</evidence>
<keyword evidence="7 11" id="KW-0067">ATP-binding</keyword>
<dbReference type="Proteomes" id="UP000033556">
    <property type="component" value="Unassembled WGS sequence"/>
</dbReference>
<feature type="transmembrane region" description="Helical" evidence="11">
    <location>
        <begin position="84"/>
        <end position="111"/>
    </location>
</feature>
<keyword evidence="4" id="KW-1003">Cell membrane</keyword>
<comment type="subcellular location">
    <subcellularLocation>
        <location evidence="1">Cell membrane</location>
        <topology evidence="1">Multi-pass membrane protein</topology>
    </subcellularLocation>
    <subcellularLocation>
        <location evidence="11">Membrane</location>
        <topology evidence="11">Multi-pass membrane protein</topology>
    </subcellularLocation>
</comment>
<dbReference type="AlphaFoldDB" id="A0A0F3N3Z3"/>
<keyword evidence="13" id="KW-1185">Reference proteome</keyword>
<reference evidence="12 13" key="1">
    <citation type="submission" date="2015-01" db="EMBL/GenBank/DDBJ databases">
        <title>Genome Sequencing of Rickettsiales.</title>
        <authorList>
            <person name="Daugherty S.C."/>
            <person name="Su Q."/>
            <person name="Abolude K."/>
            <person name="Beier-Sexton M."/>
            <person name="Carlyon J.A."/>
            <person name="Carter R."/>
            <person name="Day N.P."/>
            <person name="Dumler S.J."/>
            <person name="Dyachenko V."/>
            <person name="Godinez A."/>
            <person name="Kurtti T.J."/>
            <person name="Lichay M."/>
            <person name="Mullins K.E."/>
            <person name="Ott S."/>
            <person name="Pappas-Brown V."/>
            <person name="Paris D.H."/>
            <person name="Patel P."/>
            <person name="Richards A.L."/>
            <person name="Sadzewicz L."/>
            <person name="Sears K."/>
            <person name="Seidman D."/>
            <person name="Sengamalay N."/>
            <person name="Stenos J."/>
            <person name="Tallon L.J."/>
            <person name="Vincent G."/>
            <person name="Fraser C.M."/>
            <person name="Munderloh U."/>
            <person name="Dunning-Hotopp J.C."/>
        </authorList>
    </citation>
    <scope>NUCLEOTIDE SEQUENCE [LARGE SCALE GENOMIC DNA]</scope>
    <source>
        <strain evidence="12 13">Ac/Pa</strain>
    </source>
</reference>
<feature type="transmembrane region" description="Helical" evidence="11">
    <location>
        <begin position="176"/>
        <end position="194"/>
    </location>
</feature>
<evidence type="ECO:0000256" key="3">
    <source>
        <dbReference type="ARBA" id="ARBA00022448"/>
    </source>
</evidence>
<proteinExistence type="inferred from homology"/>
<feature type="transmembrane region" description="Helical" evidence="11">
    <location>
        <begin position="20"/>
        <end position="38"/>
    </location>
</feature>
<evidence type="ECO:0000256" key="4">
    <source>
        <dbReference type="ARBA" id="ARBA00022475"/>
    </source>
</evidence>
<evidence type="ECO:0000256" key="11">
    <source>
        <dbReference type="RuleBase" id="RU363121"/>
    </source>
</evidence>
<comment type="caution">
    <text evidence="11">Lacks conserved residue(s) required for the propagation of feature annotation.</text>
</comment>
<feature type="transmembrane region" description="Helical" evidence="11">
    <location>
        <begin position="58"/>
        <end position="77"/>
    </location>
</feature>
<sequence>MKTKLSVIESIKLVIHSKYIGRIALLIICYGLLINIVEGPWKAKIKELHPNTIDYVNFMGRFNIWMGISCVTFMIIGSNILRRLGWLISALLTPIMLSITGLMFFIFIIFIEEIGACFGDFNLLYAAIIVGAIQNILSKSSKYSLFDSTKEMAYIPLSLELRTKGKAAVEVIGTKFGKSLGAFIQSLIFIIIPTATFDSIIIYLLVTFIVMMSLWIWNVIKLNKEYIELCK</sequence>
<comment type="function">
    <text evidence="10 11">Provides the rickettsial cell with host ATP in exchange for rickettsial ADP. This is an obligate exchange system. This energy acquiring activity is an important component of rickettsial parasitism.</text>
</comment>
<gene>
    <name evidence="12" type="ORF">APHACPA_1444</name>
</gene>
<evidence type="ECO:0000256" key="1">
    <source>
        <dbReference type="ARBA" id="ARBA00004651"/>
    </source>
</evidence>
<protein>
    <recommendedName>
        <fullName evidence="11">ADP,ATP carrier protein</fullName>
    </recommendedName>
</protein>
<name>A0A0F3N3Z3_RICAM</name>
<organism evidence="12 13">
    <name type="scientific">Rickettsia amblyommatis str. Ac/Pa</name>
    <dbReference type="NCBI Taxonomy" id="1359164"/>
    <lineage>
        <taxon>Bacteria</taxon>
        <taxon>Pseudomonadati</taxon>
        <taxon>Pseudomonadota</taxon>
        <taxon>Alphaproteobacteria</taxon>
        <taxon>Rickettsiales</taxon>
        <taxon>Rickettsiaceae</taxon>
        <taxon>Rickettsieae</taxon>
        <taxon>Rickettsia</taxon>
        <taxon>spotted fever group</taxon>
    </lineage>
</organism>
<comment type="caution">
    <text evidence="12">The sequence shown here is derived from an EMBL/GenBank/DDBJ whole genome shotgun (WGS) entry which is preliminary data.</text>
</comment>
<comment type="similarity">
    <text evidence="2 11">Belongs to the ADP/ATP translocase tlc family.</text>
</comment>
<keyword evidence="8 11" id="KW-1133">Transmembrane helix</keyword>
<evidence type="ECO:0000256" key="8">
    <source>
        <dbReference type="ARBA" id="ARBA00022989"/>
    </source>
</evidence>
<feature type="transmembrane region" description="Helical" evidence="11">
    <location>
        <begin position="200"/>
        <end position="220"/>
    </location>
</feature>
<keyword evidence="5 11" id="KW-0812">Transmembrane</keyword>
<keyword evidence="9 11" id="KW-0472">Membrane</keyword>
<dbReference type="GO" id="GO:0005471">
    <property type="term" value="F:ATP:ADP antiporter activity"/>
    <property type="evidence" value="ECO:0007669"/>
    <property type="project" value="InterPro"/>
</dbReference>
<dbReference type="PATRIC" id="fig|1359164.3.peg.1429"/>
<dbReference type="Pfam" id="PF03219">
    <property type="entry name" value="TLC"/>
    <property type="match status" value="1"/>
</dbReference>
<dbReference type="EMBL" id="LANR01000001">
    <property type="protein sequence ID" value="KJV62417.1"/>
    <property type="molecule type" value="Genomic_DNA"/>
</dbReference>
<evidence type="ECO:0000256" key="10">
    <source>
        <dbReference type="ARBA" id="ARBA00024792"/>
    </source>
</evidence>
<dbReference type="GO" id="GO:0005524">
    <property type="term" value="F:ATP binding"/>
    <property type="evidence" value="ECO:0007669"/>
    <property type="project" value="UniProtKB-KW"/>
</dbReference>
<evidence type="ECO:0000256" key="6">
    <source>
        <dbReference type="ARBA" id="ARBA00022741"/>
    </source>
</evidence>
<evidence type="ECO:0000256" key="5">
    <source>
        <dbReference type="ARBA" id="ARBA00022692"/>
    </source>
</evidence>
<evidence type="ECO:0000256" key="7">
    <source>
        <dbReference type="ARBA" id="ARBA00022840"/>
    </source>
</evidence>
<evidence type="ECO:0000313" key="13">
    <source>
        <dbReference type="Proteomes" id="UP000033556"/>
    </source>
</evidence>
<dbReference type="PANTHER" id="PTHR31187">
    <property type="match status" value="1"/>
</dbReference>
<keyword evidence="3 11" id="KW-0813">Transport</keyword>
<evidence type="ECO:0000313" key="12">
    <source>
        <dbReference type="EMBL" id="KJV62417.1"/>
    </source>
</evidence>
<dbReference type="InterPro" id="IPR004667">
    <property type="entry name" value="ADP_ATP_car_bac_type"/>
</dbReference>
<accession>A0A0F3N3Z3</accession>
<keyword evidence="6 11" id="KW-0547">Nucleotide-binding</keyword>
<dbReference type="PANTHER" id="PTHR31187:SF1">
    <property type="entry name" value="ADP,ATP CARRIER PROTEIN 1"/>
    <property type="match status" value="1"/>
</dbReference>
<evidence type="ECO:0000256" key="2">
    <source>
        <dbReference type="ARBA" id="ARBA00007127"/>
    </source>
</evidence>